<dbReference type="Proteomes" id="UP000887565">
    <property type="component" value="Unplaced"/>
</dbReference>
<dbReference type="WBParaSite" id="nRc.2.0.1.t31628-RA">
    <property type="protein sequence ID" value="nRc.2.0.1.t31628-RA"/>
    <property type="gene ID" value="nRc.2.0.1.g31628"/>
</dbReference>
<dbReference type="Gene3D" id="3.30.160.60">
    <property type="entry name" value="Classic Zinc Finger"/>
    <property type="match status" value="1"/>
</dbReference>
<reference evidence="3" key="1">
    <citation type="submission" date="2022-11" db="UniProtKB">
        <authorList>
            <consortium name="WormBaseParasite"/>
        </authorList>
    </citation>
    <scope>IDENTIFICATION</scope>
</reference>
<protein>
    <submittedName>
        <fullName evidence="3">C2H2-type domain-containing protein</fullName>
    </submittedName>
</protein>
<keyword evidence="2" id="KW-1185">Reference proteome</keyword>
<dbReference type="PROSITE" id="PS00028">
    <property type="entry name" value="ZINC_FINGER_C2H2_1"/>
    <property type="match status" value="2"/>
</dbReference>
<dbReference type="AlphaFoldDB" id="A0A915K1B1"/>
<accession>A0A915K1B1</accession>
<feature type="domain" description="C2H2-type" evidence="1">
    <location>
        <begin position="115"/>
        <end position="136"/>
    </location>
</feature>
<proteinExistence type="predicted"/>
<name>A0A915K1B1_ROMCU</name>
<sequence>MDNVNKIRIFLPNSTPQVCAEEEVHTSLDVEKNFKPTKPRVDEPQNTLIAPVVERSSVDLEPSTVFPSIEKNASTRTCRICKVRCKGYQSFVCHVLNEHPRAKEPNQILKDPWRCMFCSLWFDGPRRLSYHVKHTHKHVSQLRNAVIRPSSSSDMENSTIKCKVFDHKSLSSDSLNRHITQKHSLEFDAGCDGSIVDPRSCPLCNKKCCGERGLRKHLYSSHGAEIADRLEPLVSAPRYIPEESPWLCDALLTNHRSAKLVLSAVGDSKEKPVRPEFRAKNESDKEFHKMGTETVFDTLKSTNEETEEISMNPRKKTRTQNLKNDIDSKCKTTYCVDCKLDLVKPELYSRHVVLRHKPTQCRICFIWMNGQVGLEVHYDNIHPGEF</sequence>
<evidence type="ECO:0000313" key="3">
    <source>
        <dbReference type="WBParaSite" id="nRc.2.0.1.t31628-RA"/>
    </source>
</evidence>
<evidence type="ECO:0000313" key="2">
    <source>
        <dbReference type="Proteomes" id="UP000887565"/>
    </source>
</evidence>
<dbReference type="InterPro" id="IPR013087">
    <property type="entry name" value="Znf_C2H2_type"/>
</dbReference>
<organism evidence="2 3">
    <name type="scientific">Romanomermis culicivorax</name>
    <name type="common">Nematode worm</name>
    <dbReference type="NCBI Taxonomy" id="13658"/>
    <lineage>
        <taxon>Eukaryota</taxon>
        <taxon>Metazoa</taxon>
        <taxon>Ecdysozoa</taxon>
        <taxon>Nematoda</taxon>
        <taxon>Enoplea</taxon>
        <taxon>Dorylaimia</taxon>
        <taxon>Mermithida</taxon>
        <taxon>Mermithoidea</taxon>
        <taxon>Mermithidae</taxon>
        <taxon>Romanomermis</taxon>
    </lineage>
</organism>
<dbReference type="SMART" id="SM00355">
    <property type="entry name" value="ZnF_C2H2"/>
    <property type="match status" value="6"/>
</dbReference>
<evidence type="ECO:0000259" key="1">
    <source>
        <dbReference type="PROSITE" id="PS00028"/>
    </source>
</evidence>
<feature type="domain" description="C2H2-type" evidence="1">
    <location>
        <begin position="201"/>
        <end position="222"/>
    </location>
</feature>